<gene>
    <name evidence="1" type="primary">Necator_chrIII.g12372</name>
    <name evidence="1" type="ORF">RB195_011606</name>
</gene>
<evidence type="ECO:0000313" key="1">
    <source>
        <dbReference type="EMBL" id="KAK6744995.1"/>
    </source>
</evidence>
<organism evidence="1 2">
    <name type="scientific">Necator americanus</name>
    <name type="common">Human hookworm</name>
    <dbReference type="NCBI Taxonomy" id="51031"/>
    <lineage>
        <taxon>Eukaryota</taxon>
        <taxon>Metazoa</taxon>
        <taxon>Ecdysozoa</taxon>
        <taxon>Nematoda</taxon>
        <taxon>Chromadorea</taxon>
        <taxon>Rhabditida</taxon>
        <taxon>Rhabditina</taxon>
        <taxon>Rhabditomorpha</taxon>
        <taxon>Strongyloidea</taxon>
        <taxon>Ancylostomatidae</taxon>
        <taxon>Bunostominae</taxon>
        <taxon>Necator</taxon>
    </lineage>
</organism>
<evidence type="ECO:0000313" key="2">
    <source>
        <dbReference type="Proteomes" id="UP001303046"/>
    </source>
</evidence>
<keyword evidence="2" id="KW-1185">Reference proteome</keyword>
<sequence>MPFQRFPCKVRNAIMPLRNRTKPGPDRIRSELLKNLPPVLIKTLARLVTSEFKAPNQWKTSKTVLVYKKGDDTTLATISQSAYYRSFRSSLQK</sequence>
<accession>A0ABR1D3A3</accession>
<proteinExistence type="predicted"/>
<protein>
    <submittedName>
        <fullName evidence="1">Uncharacterized protein</fullName>
    </submittedName>
</protein>
<dbReference type="Proteomes" id="UP001303046">
    <property type="component" value="Unassembled WGS sequence"/>
</dbReference>
<comment type="caution">
    <text evidence="1">The sequence shown here is derived from an EMBL/GenBank/DDBJ whole genome shotgun (WGS) entry which is preliminary data.</text>
</comment>
<reference evidence="1 2" key="1">
    <citation type="submission" date="2023-08" db="EMBL/GenBank/DDBJ databases">
        <title>A Necator americanus chromosomal reference genome.</title>
        <authorList>
            <person name="Ilik V."/>
            <person name="Petrzelkova K.J."/>
            <person name="Pardy F."/>
            <person name="Fuh T."/>
            <person name="Niatou-Singa F.S."/>
            <person name="Gouil Q."/>
            <person name="Baker L."/>
            <person name="Ritchie M.E."/>
            <person name="Jex A.R."/>
            <person name="Gazzola D."/>
            <person name="Li H."/>
            <person name="Toshio Fujiwara R."/>
            <person name="Zhan B."/>
            <person name="Aroian R.V."/>
            <person name="Pafco B."/>
            <person name="Schwarz E.M."/>
        </authorList>
    </citation>
    <scope>NUCLEOTIDE SEQUENCE [LARGE SCALE GENOMIC DNA]</scope>
    <source>
        <strain evidence="1 2">Aroian</strain>
        <tissue evidence="1">Whole animal</tissue>
    </source>
</reference>
<name>A0ABR1D3A3_NECAM</name>
<dbReference type="EMBL" id="JAVFWL010000003">
    <property type="protein sequence ID" value="KAK6744995.1"/>
    <property type="molecule type" value="Genomic_DNA"/>
</dbReference>